<feature type="chain" id="PRO_5009309270" evidence="1">
    <location>
        <begin position="23"/>
        <end position="215"/>
    </location>
</feature>
<feature type="signal peptide" evidence="1">
    <location>
        <begin position="1"/>
        <end position="22"/>
    </location>
</feature>
<evidence type="ECO:0000256" key="1">
    <source>
        <dbReference type="SAM" id="SignalP"/>
    </source>
</evidence>
<evidence type="ECO:0000313" key="2">
    <source>
        <dbReference type="Proteomes" id="UP000095282"/>
    </source>
</evidence>
<dbReference type="Proteomes" id="UP000095282">
    <property type="component" value="Unplaced"/>
</dbReference>
<keyword evidence="2" id="KW-1185">Reference proteome</keyword>
<reference evidence="3" key="1">
    <citation type="submission" date="2016-11" db="UniProtKB">
        <authorList>
            <consortium name="WormBaseParasite"/>
        </authorList>
    </citation>
    <scope>IDENTIFICATION</scope>
</reference>
<dbReference type="WBParaSite" id="Csp11.Scaffold630.g18895.t1">
    <property type="protein sequence ID" value="Csp11.Scaffold630.g18895.t1"/>
    <property type="gene ID" value="Csp11.Scaffold630.g18895"/>
</dbReference>
<dbReference type="AlphaFoldDB" id="A0A1I7USG9"/>
<accession>A0A1I7USG9</accession>
<proteinExistence type="predicted"/>
<name>A0A1I7USG9_9PELO</name>
<keyword evidence="1" id="KW-0732">Signal</keyword>
<protein>
    <submittedName>
        <fullName evidence="3">Uncharacterized protein</fullName>
    </submittedName>
</protein>
<dbReference type="STRING" id="1561998.A0A1I7USG9"/>
<organism evidence="2 3">
    <name type="scientific">Caenorhabditis tropicalis</name>
    <dbReference type="NCBI Taxonomy" id="1561998"/>
    <lineage>
        <taxon>Eukaryota</taxon>
        <taxon>Metazoa</taxon>
        <taxon>Ecdysozoa</taxon>
        <taxon>Nematoda</taxon>
        <taxon>Chromadorea</taxon>
        <taxon>Rhabditida</taxon>
        <taxon>Rhabditina</taxon>
        <taxon>Rhabditomorpha</taxon>
        <taxon>Rhabditoidea</taxon>
        <taxon>Rhabditidae</taxon>
        <taxon>Peloderinae</taxon>
        <taxon>Caenorhabditis</taxon>
    </lineage>
</organism>
<sequence>MIWVWVKLLKDLLVSLLTWNYGKEVGKHSNLALSTAEHVAKAAVKRMAAPEDTKMTAEDLLPPWVAGESPTKYIKYSEVHANAYETLTVVHPIYFLSQRRCARFRDVDEYEISMRISTIERDLNRHTPDIQNLMDLIMYFKAKFINLVSGYPRIQREIMAFIQKSDIRMKIREDCAQIELVLNYFGNLCQRTSSPNTFSRFQTAFNTGSIFDKMK</sequence>
<evidence type="ECO:0000313" key="3">
    <source>
        <dbReference type="WBParaSite" id="Csp11.Scaffold630.g18895.t1"/>
    </source>
</evidence>